<dbReference type="InterPro" id="IPR036249">
    <property type="entry name" value="Thioredoxin-like_sf"/>
</dbReference>
<dbReference type="PANTHER" id="PTHR42673">
    <property type="entry name" value="MALEYLACETOACETATE ISOMERASE"/>
    <property type="match status" value="1"/>
</dbReference>
<dbReference type="InterPro" id="IPR010987">
    <property type="entry name" value="Glutathione-S-Trfase_C-like"/>
</dbReference>
<evidence type="ECO:0000313" key="4">
    <source>
        <dbReference type="EMBL" id="SNY55575.1"/>
    </source>
</evidence>
<dbReference type="FunFam" id="3.40.30.10:FF:000293">
    <property type="entry name" value="Maleylacetoacetate isomerase MaiA"/>
    <property type="match status" value="1"/>
</dbReference>
<dbReference type="SFLD" id="SFLDS00019">
    <property type="entry name" value="Glutathione_Transferase_(cytos"/>
    <property type="match status" value="1"/>
</dbReference>
<dbReference type="Gene3D" id="3.40.30.10">
    <property type="entry name" value="Glutaredoxin"/>
    <property type="match status" value="1"/>
</dbReference>
<dbReference type="InterPro" id="IPR034333">
    <property type="entry name" value="GST_Zeta_N"/>
</dbReference>
<dbReference type="GO" id="GO:0006559">
    <property type="term" value="P:L-phenylalanine catabolic process"/>
    <property type="evidence" value="ECO:0007669"/>
    <property type="project" value="TreeGrafter"/>
</dbReference>
<sequence length="213" mass="24247">MKLYSYWRSSAAYRVRIALNLKQLSFETIPVHLLKDGGQQHSAEYQQLNPNQLVPTYVDAEFSLNQSLAIIEYLDEMYPEPALLPEDPAAKAQVRSLALDIACDIHPLNNLRVLQYLTGPLALNDDQKTEWIHHWLHTGFSALEQRLQTTAGEFCYGDNITLADLCLVPQMYNALRFKLDTLEYPTISRIYHHCQQLAGFALAAPEQQSDAQV</sequence>
<evidence type="ECO:0000259" key="3">
    <source>
        <dbReference type="PROSITE" id="PS50405"/>
    </source>
</evidence>
<dbReference type="FunFam" id="1.20.1050.10:FF:000017">
    <property type="entry name" value="Maleylacetoacetate isomerase"/>
    <property type="match status" value="1"/>
</dbReference>
<keyword evidence="4" id="KW-0413">Isomerase</keyword>
<dbReference type="SUPFAM" id="SSF47616">
    <property type="entry name" value="GST C-terminal domain-like"/>
    <property type="match status" value="1"/>
</dbReference>
<dbReference type="GO" id="GO:0004364">
    <property type="term" value="F:glutathione transferase activity"/>
    <property type="evidence" value="ECO:0007669"/>
    <property type="project" value="TreeGrafter"/>
</dbReference>
<accession>A0A285J5I0</accession>
<dbReference type="Proteomes" id="UP000219353">
    <property type="component" value="Unassembled WGS sequence"/>
</dbReference>
<dbReference type="RefSeq" id="WP_097112111.1">
    <property type="nucleotide sequence ID" value="NZ_OBEB01000006.1"/>
</dbReference>
<feature type="domain" description="GST N-terminal" evidence="2">
    <location>
        <begin position="1"/>
        <end position="82"/>
    </location>
</feature>
<dbReference type="InterPro" id="IPR036282">
    <property type="entry name" value="Glutathione-S-Trfase_C_sf"/>
</dbReference>
<evidence type="ECO:0000256" key="1">
    <source>
        <dbReference type="ARBA" id="ARBA00010007"/>
    </source>
</evidence>
<name>A0A285J5I0_9GAMM</name>
<dbReference type="SUPFAM" id="SSF52833">
    <property type="entry name" value="Thioredoxin-like"/>
    <property type="match status" value="1"/>
</dbReference>
<dbReference type="CDD" id="cd03191">
    <property type="entry name" value="GST_C_Zeta"/>
    <property type="match status" value="1"/>
</dbReference>
<dbReference type="AlphaFoldDB" id="A0A285J5I0"/>
<dbReference type="PROSITE" id="PS50404">
    <property type="entry name" value="GST_NTER"/>
    <property type="match status" value="1"/>
</dbReference>
<evidence type="ECO:0000313" key="5">
    <source>
        <dbReference type="Proteomes" id="UP000219353"/>
    </source>
</evidence>
<protein>
    <submittedName>
        <fullName evidence="4">Maleylacetoacetate isomerase</fullName>
    </submittedName>
</protein>
<dbReference type="EMBL" id="OBEB01000006">
    <property type="protein sequence ID" value="SNY55575.1"/>
    <property type="molecule type" value="Genomic_DNA"/>
</dbReference>
<dbReference type="InterPro" id="IPR004045">
    <property type="entry name" value="Glutathione_S-Trfase_N"/>
</dbReference>
<dbReference type="GO" id="GO:0005737">
    <property type="term" value="C:cytoplasm"/>
    <property type="evidence" value="ECO:0007669"/>
    <property type="project" value="InterPro"/>
</dbReference>
<dbReference type="Pfam" id="PF14497">
    <property type="entry name" value="GST_C_3"/>
    <property type="match status" value="1"/>
</dbReference>
<dbReference type="OrthoDB" id="509852at2"/>
<dbReference type="GO" id="GO:0016034">
    <property type="term" value="F:maleylacetoacetate isomerase activity"/>
    <property type="evidence" value="ECO:0007669"/>
    <property type="project" value="TreeGrafter"/>
</dbReference>
<dbReference type="PROSITE" id="PS50405">
    <property type="entry name" value="GST_CTER"/>
    <property type="match status" value="1"/>
</dbReference>
<dbReference type="NCBIfam" id="TIGR01262">
    <property type="entry name" value="maiA"/>
    <property type="match status" value="1"/>
</dbReference>
<dbReference type="CDD" id="cd03042">
    <property type="entry name" value="GST_N_Zeta"/>
    <property type="match status" value="1"/>
</dbReference>
<keyword evidence="5" id="KW-1185">Reference proteome</keyword>
<feature type="domain" description="GST C-terminal" evidence="3">
    <location>
        <begin position="87"/>
        <end position="213"/>
    </location>
</feature>
<dbReference type="InterPro" id="IPR034330">
    <property type="entry name" value="GST_Zeta_C"/>
</dbReference>
<dbReference type="PANTHER" id="PTHR42673:SF21">
    <property type="entry name" value="GLUTATHIONE S-TRANSFERASE YFCF"/>
    <property type="match status" value="1"/>
</dbReference>
<dbReference type="SFLD" id="SFLDG00358">
    <property type="entry name" value="Main_(cytGST)"/>
    <property type="match status" value="1"/>
</dbReference>
<dbReference type="Pfam" id="PF13417">
    <property type="entry name" value="GST_N_3"/>
    <property type="match status" value="1"/>
</dbReference>
<dbReference type="InterPro" id="IPR005955">
    <property type="entry name" value="GST_Zeta"/>
</dbReference>
<dbReference type="InterPro" id="IPR004046">
    <property type="entry name" value="GST_C"/>
</dbReference>
<evidence type="ECO:0000259" key="2">
    <source>
        <dbReference type="PROSITE" id="PS50404"/>
    </source>
</evidence>
<dbReference type="GO" id="GO:0006749">
    <property type="term" value="P:glutathione metabolic process"/>
    <property type="evidence" value="ECO:0007669"/>
    <property type="project" value="TreeGrafter"/>
</dbReference>
<comment type="similarity">
    <text evidence="1">Belongs to the GST superfamily. Zeta family.</text>
</comment>
<gene>
    <name evidence="4" type="ORF">SAMN06297280_2907</name>
</gene>
<organism evidence="4 5">
    <name type="scientific">Arsukibacterium tuosuense</name>
    <dbReference type="NCBI Taxonomy" id="1323745"/>
    <lineage>
        <taxon>Bacteria</taxon>
        <taxon>Pseudomonadati</taxon>
        <taxon>Pseudomonadota</taxon>
        <taxon>Gammaproteobacteria</taxon>
        <taxon>Chromatiales</taxon>
        <taxon>Chromatiaceae</taxon>
        <taxon>Arsukibacterium</taxon>
    </lineage>
</organism>
<dbReference type="Gene3D" id="1.20.1050.10">
    <property type="match status" value="1"/>
</dbReference>
<proteinExistence type="inferred from homology"/>
<dbReference type="InterPro" id="IPR040079">
    <property type="entry name" value="Glutathione_S-Trfase"/>
</dbReference>
<reference evidence="5" key="1">
    <citation type="submission" date="2017-09" db="EMBL/GenBank/DDBJ databases">
        <authorList>
            <person name="Varghese N."/>
            <person name="Submissions S."/>
        </authorList>
    </citation>
    <scope>NUCLEOTIDE SEQUENCE [LARGE SCALE GENOMIC DNA]</scope>
    <source>
        <strain evidence="5">CGMCC 1.12461</strain>
    </source>
</reference>